<dbReference type="Pfam" id="PF04023">
    <property type="entry name" value="FeoA"/>
    <property type="match status" value="1"/>
</dbReference>
<dbReference type="STRING" id="1122206.SAMN02745753_01265"/>
<evidence type="ECO:0000313" key="3">
    <source>
        <dbReference type="EMBL" id="SHF06970.1"/>
    </source>
</evidence>
<reference evidence="4" key="1">
    <citation type="submission" date="2016-11" db="EMBL/GenBank/DDBJ databases">
        <authorList>
            <person name="Varghese N."/>
            <person name="Submissions S."/>
        </authorList>
    </citation>
    <scope>NUCLEOTIDE SEQUENCE [LARGE SCALE GENOMIC DNA]</scope>
    <source>
        <strain evidence="4">DSM 16579</strain>
    </source>
</reference>
<dbReference type="InterPro" id="IPR007167">
    <property type="entry name" value="Fe-transptr_FeoA-like"/>
</dbReference>
<accession>A0A1M4YMG3</accession>
<protein>
    <submittedName>
        <fullName evidence="3">Ferrous iron transport protein A</fullName>
    </submittedName>
</protein>
<dbReference type="InterPro" id="IPR008988">
    <property type="entry name" value="Transcriptional_repressor_C"/>
</dbReference>
<dbReference type="GO" id="GO:0046914">
    <property type="term" value="F:transition metal ion binding"/>
    <property type="evidence" value="ECO:0007669"/>
    <property type="project" value="InterPro"/>
</dbReference>
<organism evidence="3 4">
    <name type="scientific">Marinomonas polaris DSM 16579</name>
    <dbReference type="NCBI Taxonomy" id="1122206"/>
    <lineage>
        <taxon>Bacteria</taxon>
        <taxon>Pseudomonadati</taxon>
        <taxon>Pseudomonadota</taxon>
        <taxon>Gammaproteobacteria</taxon>
        <taxon>Oceanospirillales</taxon>
        <taxon>Oceanospirillaceae</taxon>
        <taxon>Marinomonas</taxon>
    </lineage>
</organism>
<name>A0A1M4YMG3_9GAMM</name>
<evidence type="ECO:0000259" key="2">
    <source>
        <dbReference type="SMART" id="SM00899"/>
    </source>
</evidence>
<dbReference type="SUPFAM" id="SSF50037">
    <property type="entry name" value="C-terminal domain of transcriptional repressors"/>
    <property type="match status" value="1"/>
</dbReference>
<dbReference type="EMBL" id="FQVF01000005">
    <property type="protein sequence ID" value="SHF06970.1"/>
    <property type="molecule type" value="Genomic_DNA"/>
</dbReference>
<dbReference type="SMART" id="SM00899">
    <property type="entry name" value="FeoA"/>
    <property type="match status" value="1"/>
</dbReference>
<dbReference type="Gene3D" id="2.30.30.90">
    <property type="match status" value="1"/>
</dbReference>
<keyword evidence="4" id="KW-1185">Reference proteome</keyword>
<sequence length="74" mass="8051">MLLSQLPKGTVAEIHSVAHPQEDMQRQLLALGFDPGETVQLMTKAPFGHSLQIKVGSTLVAIHSEDASYIHLCD</sequence>
<feature type="domain" description="Ferrous iron transporter FeoA-like" evidence="2">
    <location>
        <begin position="1"/>
        <end position="74"/>
    </location>
</feature>
<dbReference type="Proteomes" id="UP000184517">
    <property type="component" value="Unassembled WGS sequence"/>
</dbReference>
<dbReference type="RefSeq" id="WP_072838872.1">
    <property type="nucleotide sequence ID" value="NZ_FQVF01000005.1"/>
</dbReference>
<dbReference type="OrthoDB" id="9811076at2"/>
<keyword evidence="1" id="KW-0408">Iron</keyword>
<gene>
    <name evidence="3" type="ORF">SAMN02745753_01265</name>
</gene>
<dbReference type="InterPro" id="IPR038157">
    <property type="entry name" value="FeoA_core_dom"/>
</dbReference>
<evidence type="ECO:0000313" key="4">
    <source>
        <dbReference type="Proteomes" id="UP000184517"/>
    </source>
</evidence>
<proteinExistence type="predicted"/>
<evidence type="ECO:0000256" key="1">
    <source>
        <dbReference type="ARBA" id="ARBA00023004"/>
    </source>
</evidence>
<dbReference type="AlphaFoldDB" id="A0A1M4YMG3"/>